<feature type="transmembrane region" description="Helical" evidence="15">
    <location>
        <begin position="235"/>
        <end position="254"/>
    </location>
</feature>
<dbReference type="SUPFAM" id="SSF57850">
    <property type="entry name" value="RING/U-box"/>
    <property type="match status" value="1"/>
</dbReference>
<evidence type="ECO:0000256" key="2">
    <source>
        <dbReference type="ARBA" id="ARBA00004141"/>
    </source>
</evidence>
<feature type="transmembrane region" description="Helical" evidence="15">
    <location>
        <begin position="126"/>
        <end position="146"/>
    </location>
</feature>
<comment type="catalytic activity">
    <reaction evidence="1">
        <text>S-ubiquitinyl-[E2 ubiquitin-conjugating enzyme]-L-cysteine + [acceptor protein]-L-lysine = [E2 ubiquitin-conjugating enzyme]-L-cysteine + N(6)-ubiquitinyl-[acceptor protein]-L-lysine.</text>
        <dbReference type="EC" id="2.3.2.27"/>
    </reaction>
</comment>
<evidence type="ECO:0000256" key="14">
    <source>
        <dbReference type="SAM" id="MobiDB-lite"/>
    </source>
</evidence>
<dbReference type="EMBL" id="JAUJYO010000011">
    <property type="protein sequence ID" value="KAK1305149.1"/>
    <property type="molecule type" value="Genomic_DNA"/>
</dbReference>
<comment type="pathway">
    <text evidence="3">Protein modification; protein ubiquitination.</text>
</comment>
<keyword evidence="8 13" id="KW-0863">Zinc-finger</keyword>
<evidence type="ECO:0000313" key="18">
    <source>
        <dbReference type="Proteomes" id="UP001180020"/>
    </source>
</evidence>
<reference evidence="17" key="1">
    <citation type="journal article" date="2023" name="Nat. Commun.">
        <title>Diploid and tetraploid genomes of Acorus and the evolution of monocots.</title>
        <authorList>
            <person name="Ma L."/>
            <person name="Liu K.W."/>
            <person name="Li Z."/>
            <person name="Hsiao Y.Y."/>
            <person name="Qi Y."/>
            <person name="Fu T."/>
            <person name="Tang G.D."/>
            <person name="Zhang D."/>
            <person name="Sun W.H."/>
            <person name="Liu D.K."/>
            <person name="Li Y."/>
            <person name="Chen G.Z."/>
            <person name="Liu X.D."/>
            <person name="Liao X.Y."/>
            <person name="Jiang Y.T."/>
            <person name="Yu X."/>
            <person name="Hao Y."/>
            <person name="Huang J."/>
            <person name="Zhao X.W."/>
            <person name="Ke S."/>
            <person name="Chen Y.Y."/>
            <person name="Wu W.L."/>
            <person name="Hsu J.L."/>
            <person name="Lin Y.F."/>
            <person name="Huang M.D."/>
            <person name="Li C.Y."/>
            <person name="Huang L."/>
            <person name="Wang Z.W."/>
            <person name="Zhao X."/>
            <person name="Zhong W.Y."/>
            <person name="Peng D.H."/>
            <person name="Ahmad S."/>
            <person name="Lan S."/>
            <person name="Zhang J.S."/>
            <person name="Tsai W.C."/>
            <person name="Van de Peer Y."/>
            <person name="Liu Z.J."/>
        </authorList>
    </citation>
    <scope>NUCLEOTIDE SEQUENCE</scope>
    <source>
        <strain evidence="17">CP</strain>
    </source>
</reference>
<dbReference type="AlphaFoldDB" id="A0AAV9DVT1"/>
<keyword evidence="12 15" id="KW-0472">Membrane</keyword>
<dbReference type="EC" id="2.3.2.27" evidence="4"/>
<comment type="caution">
    <text evidence="17">The sequence shown here is derived from an EMBL/GenBank/DDBJ whole genome shotgun (WGS) entry which is preliminary data.</text>
</comment>
<dbReference type="PANTHER" id="PTHR45977">
    <property type="entry name" value="TARGET OF ERK KINASE MPK-1"/>
    <property type="match status" value="1"/>
</dbReference>
<evidence type="ECO:0000256" key="6">
    <source>
        <dbReference type="ARBA" id="ARBA00022692"/>
    </source>
</evidence>
<feature type="transmembrane region" description="Helical" evidence="15">
    <location>
        <begin position="93"/>
        <end position="114"/>
    </location>
</feature>
<proteinExistence type="predicted"/>
<dbReference type="Gene3D" id="3.30.40.10">
    <property type="entry name" value="Zinc/RING finger domain, C3HC4 (zinc finger)"/>
    <property type="match status" value="1"/>
</dbReference>
<feature type="domain" description="RING-type" evidence="16">
    <location>
        <begin position="339"/>
        <end position="380"/>
    </location>
</feature>
<keyword evidence="7" id="KW-0479">Metal-binding</keyword>
<organism evidence="17 18">
    <name type="scientific">Acorus calamus</name>
    <name type="common">Sweet flag</name>
    <dbReference type="NCBI Taxonomy" id="4465"/>
    <lineage>
        <taxon>Eukaryota</taxon>
        <taxon>Viridiplantae</taxon>
        <taxon>Streptophyta</taxon>
        <taxon>Embryophyta</taxon>
        <taxon>Tracheophyta</taxon>
        <taxon>Spermatophyta</taxon>
        <taxon>Magnoliopsida</taxon>
        <taxon>Liliopsida</taxon>
        <taxon>Acoraceae</taxon>
        <taxon>Acorus</taxon>
    </lineage>
</organism>
<evidence type="ECO:0000256" key="5">
    <source>
        <dbReference type="ARBA" id="ARBA00022679"/>
    </source>
</evidence>
<keyword evidence="18" id="KW-1185">Reference proteome</keyword>
<evidence type="ECO:0000256" key="8">
    <source>
        <dbReference type="ARBA" id="ARBA00022771"/>
    </source>
</evidence>
<evidence type="ECO:0000313" key="17">
    <source>
        <dbReference type="EMBL" id="KAK1305149.1"/>
    </source>
</evidence>
<keyword evidence="5" id="KW-0808">Transferase</keyword>
<dbReference type="InterPro" id="IPR001841">
    <property type="entry name" value="Znf_RING"/>
</dbReference>
<evidence type="ECO:0000256" key="9">
    <source>
        <dbReference type="ARBA" id="ARBA00022786"/>
    </source>
</evidence>
<dbReference type="FunFam" id="3.30.40.10:FF:000217">
    <property type="entry name" value="E3 ubiquitin-protein ligase At1g12760"/>
    <property type="match status" value="1"/>
</dbReference>
<dbReference type="InterPro" id="IPR013083">
    <property type="entry name" value="Znf_RING/FYVE/PHD"/>
</dbReference>
<dbReference type="CDD" id="cd16454">
    <property type="entry name" value="RING-H2_PA-TM-RING"/>
    <property type="match status" value="1"/>
</dbReference>
<accession>A0AAV9DVT1</accession>
<evidence type="ECO:0000256" key="13">
    <source>
        <dbReference type="PROSITE-ProRule" id="PRU00175"/>
    </source>
</evidence>
<dbReference type="GO" id="GO:0016020">
    <property type="term" value="C:membrane"/>
    <property type="evidence" value="ECO:0007669"/>
    <property type="project" value="UniProtKB-SubCell"/>
</dbReference>
<dbReference type="SMART" id="SM00184">
    <property type="entry name" value="RING"/>
    <property type="match status" value="1"/>
</dbReference>
<dbReference type="Proteomes" id="UP001180020">
    <property type="component" value="Unassembled WGS sequence"/>
</dbReference>
<feature type="region of interest" description="Disordered" evidence="14">
    <location>
        <begin position="1"/>
        <end position="49"/>
    </location>
</feature>
<keyword evidence="6 15" id="KW-0812">Transmembrane</keyword>
<keyword evidence="9" id="KW-0833">Ubl conjugation pathway</keyword>
<evidence type="ECO:0000256" key="10">
    <source>
        <dbReference type="ARBA" id="ARBA00022833"/>
    </source>
</evidence>
<dbReference type="GO" id="GO:0016567">
    <property type="term" value="P:protein ubiquitination"/>
    <property type="evidence" value="ECO:0007669"/>
    <property type="project" value="TreeGrafter"/>
</dbReference>
<name>A0AAV9DVT1_ACOCL</name>
<evidence type="ECO:0000256" key="4">
    <source>
        <dbReference type="ARBA" id="ARBA00012483"/>
    </source>
</evidence>
<dbReference type="GO" id="GO:0061630">
    <property type="term" value="F:ubiquitin protein ligase activity"/>
    <property type="evidence" value="ECO:0007669"/>
    <property type="project" value="UniProtKB-EC"/>
</dbReference>
<dbReference type="PANTHER" id="PTHR45977:SF28">
    <property type="entry name" value="OS02G0674700 PROTEIN"/>
    <property type="match status" value="1"/>
</dbReference>
<dbReference type="Pfam" id="PF13639">
    <property type="entry name" value="zf-RING_2"/>
    <property type="match status" value="1"/>
</dbReference>
<evidence type="ECO:0000259" key="16">
    <source>
        <dbReference type="PROSITE" id="PS50089"/>
    </source>
</evidence>
<protein>
    <recommendedName>
        <fullName evidence="4">RING-type E3 ubiquitin transferase</fullName>
        <ecNumber evidence="4">2.3.2.27</ecNumber>
    </recommendedName>
</protein>
<evidence type="ECO:0000256" key="1">
    <source>
        <dbReference type="ARBA" id="ARBA00000900"/>
    </source>
</evidence>
<gene>
    <name evidence="17" type="ORF">QJS10_CPB11g00737</name>
</gene>
<dbReference type="GO" id="GO:0000325">
    <property type="term" value="C:plant-type vacuole"/>
    <property type="evidence" value="ECO:0007669"/>
    <property type="project" value="TreeGrafter"/>
</dbReference>
<keyword evidence="10" id="KW-0862">Zinc</keyword>
<evidence type="ECO:0000256" key="12">
    <source>
        <dbReference type="ARBA" id="ARBA00023136"/>
    </source>
</evidence>
<feature type="compositionally biased region" description="Polar residues" evidence="14">
    <location>
        <begin position="1"/>
        <end position="12"/>
    </location>
</feature>
<sequence length="395" mass="43703">METQTNPAPQDDTSIDPAPLLASTGGRTPSPTRADGRRNSGGGGRRTGLRGAARFLRRASSRRMMREPSMLVREAAAEQLEERQSDWAYSRPVVIMDLLWNLAFVAAAAAVLVLSRYEAPVMPLRLWIVGYGLQCVLHMVCVCVEYRRRHPQQWLGSEGDEGSDGRGRLGLVEDIEEGVGGYDGEEAQEEDEEEQTSVAKHLESANTMFSFVWWIIGFYWVSAGGENLTHDAPQLYWLCIIFLAFDVFFVVFCVALACIIGIAVCCCLPCIIAILYAVADQQEGATDEDIRQLTKYKFRRVGSFDKLSGEISGPSSGIMTECGAETPREHALSPEDAECCICLSAYDDGAELRELPCNHHFHCSCIDKWLHINATCPLCKFNILKSSSSLGREDV</sequence>
<feature type="transmembrane region" description="Helical" evidence="15">
    <location>
        <begin position="205"/>
        <end position="223"/>
    </location>
</feature>
<dbReference type="PROSITE" id="PS50089">
    <property type="entry name" value="ZF_RING_2"/>
    <property type="match status" value="1"/>
</dbReference>
<keyword evidence="11 15" id="KW-1133">Transmembrane helix</keyword>
<evidence type="ECO:0000256" key="3">
    <source>
        <dbReference type="ARBA" id="ARBA00004906"/>
    </source>
</evidence>
<evidence type="ECO:0000256" key="7">
    <source>
        <dbReference type="ARBA" id="ARBA00022723"/>
    </source>
</evidence>
<dbReference type="GO" id="GO:0008270">
    <property type="term" value="F:zinc ion binding"/>
    <property type="evidence" value="ECO:0007669"/>
    <property type="project" value="UniProtKB-KW"/>
</dbReference>
<feature type="transmembrane region" description="Helical" evidence="15">
    <location>
        <begin position="259"/>
        <end position="279"/>
    </location>
</feature>
<evidence type="ECO:0000256" key="15">
    <source>
        <dbReference type="SAM" id="Phobius"/>
    </source>
</evidence>
<dbReference type="GO" id="GO:0006511">
    <property type="term" value="P:ubiquitin-dependent protein catabolic process"/>
    <property type="evidence" value="ECO:0007669"/>
    <property type="project" value="TreeGrafter"/>
</dbReference>
<reference evidence="17" key="2">
    <citation type="submission" date="2023-06" db="EMBL/GenBank/DDBJ databases">
        <authorList>
            <person name="Ma L."/>
            <person name="Liu K.-W."/>
            <person name="Li Z."/>
            <person name="Hsiao Y.-Y."/>
            <person name="Qi Y."/>
            <person name="Fu T."/>
            <person name="Tang G."/>
            <person name="Zhang D."/>
            <person name="Sun W.-H."/>
            <person name="Liu D.-K."/>
            <person name="Li Y."/>
            <person name="Chen G.-Z."/>
            <person name="Liu X.-D."/>
            <person name="Liao X.-Y."/>
            <person name="Jiang Y.-T."/>
            <person name="Yu X."/>
            <person name="Hao Y."/>
            <person name="Huang J."/>
            <person name="Zhao X.-W."/>
            <person name="Ke S."/>
            <person name="Chen Y.-Y."/>
            <person name="Wu W.-L."/>
            <person name="Hsu J.-L."/>
            <person name="Lin Y.-F."/>
            <person name="Huang M.-D."/>
            <person name="Li C.-Y."/>
            <person name="Huang L."/>
            <person name="Wang Z.-W."/>
            <person name="Zhao X."/>
            <person name="Zhong W.-Y."/>
            <person name="Peng D.-H."/>
            <person name="Ahmad S."/>
            <person name="Lan S."/>
            <person name="Zhang J.-S."/>
            <person name="Tsai W.-C."/>
            <person name="Van De Peer Y."/>
            <person name="Liu Z.-J."/>
        </authorList>
    </citation>
    <scope>NUCLEOTIDE SEQUENCE</scope>
    <source>
        <strain evidence="17">CP</strain>
        <tissue evidence="17">Leaves</tissue>
    </source>
</reference>
<evidence type="ECO:0000256" key="11">
    <source>
        <dbReference type="ARBA" id="ARBA00022989"/>
    </source>
</evidence>
<comment type="subcellular location">
    <subcellularLocation>
        <location evidence="2">Membrane</location>
        <topology evidence="2">Multi-pass membrane protein</topology>
    </subcellularLocation>
</comment>